<gene>
    <name evidence="2" type="ORF">THF1A12_470031</name>
</gene>
<feature type="compositionally biased region" description="Basic and acidic residues" evidence="1">
    <location>
        <begin position="19"/>
        <end position="37"/>
    </location>
</feature>
<evidence type="ECO:0000256" key="1">
    <source>
        <dbReference type="SAM" id="MobiDB-lite"/>
    </source>
</evidence>
<accession>A0AAU9QUS7</accession>
<proteinExistence type="predicted"/>
<comment type="caution">
    <text evidence="2">The sequence shown here is derived from an EMBL/GenBank/DDBJ whole genome shotgun (WGS) entry which is preliminary data.</text>
</comment>
<dbReference type="Proteomes" id="UP001295462">
    <property type="component" value="Unassembled WGS sequence"/>
</dbReference>
<sequence length="43" mass="4700">MARLTLKKAKESTKRKKGSIQDDLTRAGEVARSDARKRGTGPS</sequence>
<name>A0AAU9QUS7_9VIBR</name>
<protein>
    <submittedName>
        <fullName evidence="2">Uncharacterized protein</fullName>
    </submittedName>
</protein>
<evidence type="ECO:0000313" key="3">
    <source>
        <dbReference type="Proteomes" id="UP001295462"/>
    </source>
</evidence>
<dbReference type="AlphaFoldDB" id="A0AAU9QUS7"/>
<feature type="region of interest" description="Disordered" evidence="1">
    <location>
        <begin position="1"/>
        <end position="43"/>
    </location>
</feature>
<evidence type="ECO:0000313" key="2">
    <source>
        <dbReference type="EMBL" id="CAH1601220.1"/>
    </source>
</evidence>
<organism evidence="2 3">
    <name type="scientific">Vibrio jasicida</name>
    <dbReference type="NCBI Taxonomy" id="766224"/>
    <lineage>
        <taxon>Bacteria</taxon>
        <taxon>Pseudomonadati</taxon>
        <taxon>Pseudomonadota</taxon>
        <taxon>Gammaproteobacteria</taxon>
        <taxon>Vibrionales</taxon>
        <taxon>Vibrionaceae</taxon>
        <taxon>Vibrio</taxon>
    </lineage>
</organism>
<dbReference type="EMBL" id="CAKMUD010000102">
    <property type="protein sequence ID" value="CAH1601220.1"/>
    <property type="molecule type" value="Genomic_DNA"/>
</dbReference>
<reference evidence="2" key="1">
    <citation type="submission" date="2022-01" db="EMBL/GenBank/DDBJ databases">
        <authorList>
            <person name="Lagorce A."/>
        </authorList>
    </citation>
    <scope>NUCLEOTIDE SEQUENCE</scope>
    <source>
        <strain evidence="2">Th15_F1_A12</strain>
    </source>
</reference>